<sequence>MFLFVRLTTMLVTLLLLNACQQQDAPPLDQQLYVWQRQWTDAHDDALAQSRGDFSTLRVLALQTYPQTGWRRARINPQLLKNDGRPLIAVIRLDGQLKALDQTEATAQIQRLVADWQAQGLTLAGVEIDHDAGTARLPAYREFLAGLRDVLPATLKLSITALPAWLDSPQLPALLAVVDSSVLQVHAVSNPERGLFDPAQAKQWAGRWSRITAKPFYLALPAYGIALLPGDGGAPMVESEVPIERTGQRRELLADPLQLSKLANQLRAEPPAHLAGLIWFRLPLKGERRAWSLATLRAVARGDRLASQLNLNLSNHGGLYDIAVSNRGNLDGSLPERVTLAVTDCDTVDAVNGYAVKQTSGQLSFTRLRGGRLLADTERTLGWARCTKIDQGSSHVYP</sequence>
<protein>
    <recommendedName>
        <fullName evidence="4">DUF3142 domain-containing protein</fullName>
    </recommendedName>
</protein>
<name>A0A423H1S9_9PSED</name>
<evidence type="ECO:0000313" key="3">
    <source>
        <dbReference type="Proteomes" id="UP000286071"/>
    </source>
</evidence>
<dbReference type="Proteomes" id="UP000286071">
    <property type="component" value="Unassembled WGS sequence"/>
</dbReference>
<accession>A0A423H1S9</accession>
<dbReference type="OrthoDB" id="187794at2"/>
<dbReference type="Pfam" id="PF11340">
    <property type="entry name" value="DUF3142"/>
    <property type="match status" value="1"/>
</dbReference>
<evidence type="ECO:0000256" key="1">
    <source>
        <dbReference type="SAM" id="SignalP"/>
    </source>
</evidence>
<organism evidence="2 3">
    <name type="scientific">Pseudomonas brassicacearum</name>
    <dbReference type="NCBI Taxonomy" id="930166"/>
    <lineage>
        <taxon>Bacteria</taxon>
        <taxon>Pseudomonadati</taxon>
        <taxon>Pseudomonadota</taxon>
        <taxon>Gammaproteobacteria</taxon>
        <taxon>Pseudomonadales</taxon>
        <taxon>Pseudomonadaceae</taxon>
        <taxon>Pseudomonas</taxon>
    </lineage>
</organism>
<feature type="chain" id="PRO_5019512185" description="DUF3142 domain-containing protein" evidence="1">
    <location>
        <begin position="25"/>
        <end position="398"/>
    </location>
</feature>
<feature type="signal peptide" evidence="1">
    <location>
        <begin position="1"/>
        <end position="24"/>
    </location>
</feature>
<keyword evidence="1" id="KW-0732">Signal</keyword>
<dbReference type="InterPro" id="IPR021488">
    <property type="entry name" value="DUF3142"/>
</dbReference>
<gene>
    <name evidence="2" type="ORF">BK659_21580</name>
</gene>
<dbReference type="RefSeq" id="WP_123427150.1">
    <property type="nucleotide sequence ID" value="NZ_MOBJ01000015.1"/>
</dbReference>
<dbReference type="AlphaFoldDB" id="A0A423H1S9"/>
<reference evidence="2 3" key="1">
    <citation type="submission" date="2016-10" db="EMBL/GenBank/DDBJ databases">
        <title>Comparative genome analysis of multiple Pseudomonas spp. focuses on biocontrol and plant growth promoting traits.</title>
        <authorList>
            <person name="Tao X.-Y."/>
            <person name="Taylor C.G."/>
        </authorList>
    </citation>
    <scope>NUCLEOTIDE SEQUENCE [LARGE SCALE GENOMIC DNA]</scope>
    <source>
        <strain evidence="2 3">48H11</strain>
    </source>
</reference>
<evidence type="ECO:0000313" key="2">
    <source>
        <dbReference type="EMBL" id="RON05697.1"/>
    </source>
</evidence>
<comment type="caution">
    <text evidence="2">The sequence shown here is derived from an EMBL/GenBank/DDBJ whole genome shotgun (WGS) entry which is preliminary data.</text>
</comment>
<dbReference type="EMBL" id="MOBJ01000015">
    <property type="protein sequence ID" value="RON05697.1"/>
    <property type="molecule type" value="Genomic_DNA"/>
</dbReference>
<proteinExistence type="predicted"/>
<evidence type="ECO:0008006" key="4">
    <source>
        <dbReference type="Google" id="ProtNLM"/>
    </source>
</evidence>